<proteinExistence type="predicted"/>
<accession>A0A0A9GWT4</accession>
<evidence type="ECO:0000313" key="1">
    <source>
        <dbReference type="EMBL" id="JAE25043.1"/>
    </source>
</evidence>
<dbReference type="AlphaFoldDB" id="A0A0A9GWT4"/>
<dbReference type="EMBL" id="GBRH01172853">
    <property type="protein sequence ID" value="JAE25043.1"/>
    <property type="molecule type" value="Transcribed_RNA"/>
</dbReference>
<protein>
    <submittedName>
        <fullName evidence="1">Elfa7</fullName>
    </submittedName>
</protein>
<name>A0A0A9GWT4_ARUDO</name>
<reference evidence="1" key="2">
    <citation type="journal article" date="2015" name="Data Brief">
        <title>Shoot transcriptome of the giant reed, Arundo donax.</title>
        <authorList>
            <person name="Barrero R.A."/>
            <person name="Guerrero F.D."/>
            <person name="Moolhuijzen P."/>
            <person name="Goolsby J.A."/>
            <person name="Tidwell J."/>
            <person name="Bellgard S.E."/>
            <person name="Bellgard M.I."/>
        </authorList>
    </citation>
    <scope>NUCLEOTIDE SEQUENCE</scope>
    <source>
        <tissue evidence="1">Shoot tissue taken approximately 20 cm above the soil surface</tissue>
    </source>
</reference>
<organism evidence="1">
    <name type="scientific">Arundo donax</name>
    <name type="common">Giant reed</name>
    <name type="synonym">Donax arundinaceus</name>
    <dbReference type="NCBI Taxonomy" id="35708"/>
    <lineage>
        <taxon>Eukaryota</taxon>
        <taxon>Viridiplantae</taxon>
        <taxon>Streptophyta</taxon>
        <taxon>Embryophyta</taxon>
        <taxon>Tracheophyta</taxon>
        <taxon>Spermatophyta</taxon>
        <taxon>Magnoliopsida</taxon>
        <taxon>Liliopsida</taxon>
        <taxon>Poales</taxon>
        <taxon>Poaceae</taxon>
        <taxon>PACMAD clade</taxon>
        <taxon>Arundinoideae</taxon>
        <taxon>Arundineae</taxon>
        <taxon>Arundo</taxon>
    </lineage>
</organism>
<reference evidence="1" key="1">
    <citation type="submission" date="2014-09" db="EMBL/GenBank/DDBJ databases">
        <authorList>
            <person name="Magalhaes I.L.F."/>
            <person name="Oliveira U."/>
            <person name="Santos F.R."/>
            <person name="Vidigal T.H.D.A."/>
            <person name="Brescovit A.D."/>
            <person name="Santos A.J."/>
        </authorList>
    </citation>
    <scope>NUCLEOTIDE SEQUENCE</scope>
    <source>
        <tissue evidence="1">Shoot tissue taken approximately 20 cm above the soil surface</tissue>
    </source>
</reference>
<sequence length="31" mass="3269">MRQTVAVGVIKSVEKKDPTGAKVTKAAAKKK</sequence>